<evidence type="ECO:0000256" key="8">
    <source>
        <dbReference type="ARBA" id="ARBA00048679"/>
    </source>
</evidence>
<keyword evidence="6" id="KW-0067">ATP-binding</keyword>
<sequence length="959" mass="107242">MLNNRSDRRNGLILSNTTFTQQRKSYGKYNKGSKARYNLNDLVLDLSSSPGNRNSSLTNRSSLNSTQAFDISNDSFKLSDDEYEGAITTTINRKSSLYQDEDTDLDFGNLGDLSDVPYGMTQLVSVAISDNEDSDATVDTPEKKKKKNKKSTSAKRDSRQLQESTPIKGSSHTSKKSKSVLQELSPVPINSSSNILTMDINEKRTPMAQSQQPPSFSRNNSSGLRNRSSMNSQSSKRWSLLSFNGDDKENLGSTKNKRFSIASGQSTSSKDKSKRFSIASTLSTTSSSSSSFRNAVTKVSNALTSVSVSSGDDSNDSTPYKNVQPGVVGDNERIGSPANPRKYSMATTASTNNVTVTSSIQNQRAQQYTHPMTTNTAAVHPPTSASAMRIPSGASHDDKSDQITLASTNSSLKSSRSRFRLSTLFSNSKKDLPINGVAGDNESVRSLRGKSSFSDMRKSVLSYSQSKTSLFRLTKKDSIHDLKKKPSLDKSMISLPKPDSDSANRLKSRLKSSSSILSINSVISRQQTINTINTTATTNPSSNQSTSAQPPCSKTKSNNMSATPVVSIEYDDEQLKDLLSLTSSPCVLKFDDYISKLTPDSNQILVKFAEASYSEVFVLKNFETGENIKVFKVIPFGEVNFDQPTLSNILQELRITKRLSGLEGFINLNDSCVVRGEYPQLLMKLWDDFNELKGSQNLRPEYETNQSYLILDLEYGGVDLESFPLMTWSQALEVFWSVVKTLDMAEREMRFEHRDLHLGNLVVSYKKNDAMDDETLEDAFKDLSIVEEEDESEGSQLCVKLIDYTLSRLDDVDGSVIFTRLDHQDFFKGRGYQFDIYRFMRNEVISKQAATGSAGDEIDWSLSSFKNNLFWLHFLLDNMLHSKGIKDIEGRDCQREVEYLHKCLDPRKKKLNRGEPVFKKTFTNNKSMKKKQQQRPATYFEDFESCADVLKFGEFYKMV</sequence>
<evidence type="ECO:0000256" key="3">
    <source>
        <dbReference type="ARBA" id="ARBA00022679"/>
    </source>
</evidence>
<dbReference type="EC" id="2.7.11.1" evidence="1"/>
<dbReference type="Gene3D" id="3.30.200.20">
    <property type="entry name" value="Phosphorylase Kinase, domain 1"/>
    <property type="match status" value="1"/>
</dbReference>
<protein>
    <recommendedName>
        <fullName evidence="1">non-specific serine/threonine protein kinase</fullName>
        <ecNumber evidence="1">2.7.11.1</ecNumber>
    </recommendedName>
</protein>
<dbReference type="OrthoDB" id="5327538at2759"/>
<evidence type="ECO:0000256" key="1">
    <source>
        <dbReference type="ARBA" id="ARBA00012513"/>
    </source>
</evidence>
<dbReference type="SUPFAM" id="SSF56112">
    <property type="entry name" value="Protein kinase-like (PK-like)"/>
    <property type="match status" value="1"/>
</dbReference>
<feature type="domain" description="Protein kinase" evidence="10">
    <location>
        <begin position="602"/>
        <end position="959"/>
    </location>
</feature>
<feature type="compositionally biased region" description="Low complexity" evidence="9">
    <location>
        <begin position="534"/>
        <end position="550"/>
    </location>
</feature>
<dbReference type="GO" id="GO:0005737">
    <property type="term" value="C:cytoplasm"/>
    <property type="evidence" value="ECO:0007669"/>
    <property type="project" value="TreeGrafter"/>
</dbReference>
<dbReference type="InterPro" id="IPR000719">
    <property type="entry name" value="Prot_kinase_dom"/>
</dbReference>
<evidence type="ECO:0000256" key="7">
    <source>
        <dbReference type="ARBA" id="ARBA00047899"/>
    </source>
</evidence>
<dbReference type="GO" id="GO:0000278">
    <property type="term" value="P:mitotic cell cycle"/>
    <property type="evidence" value="ECO:0007669"/>
    <property type="project" value="TreeGrafter"/>
</dbReference>
<keyword evidence="3" id="KW-0808">Transferase</keyword>
<organism evidence="11">
    <name type="scientific">Cyberlindnera fabianii</name>
    <name type="common">Yeast</name>
    <name type="synonym">Hansenula fabianii</name>
    <dbReference type="NCBI Taxonomy" id="36022"/>
    <lineage>
        <taxon>Eukaryota</taxon>
        <taxon>Fungi</taxon>
        <taxon>Dikarya</taxon>
        <taxon>Ascomycota</taxon>
        <taxon>Saccharomycotina</taxon>
        <taxon>Saccharomycetes</taxon>
        <taxon>Phaffomycetales</taxon>
        <taxon>Phaffomycetaceae</taxon>
        <taxon>Cyberlindnera</taxon>
    </lineage>
</organism>
<feature type="region of interest" description="Disordered" evidence="9">
    <location>
        <begin position="131"/>
        <end position="275"/>
    </location>
</feature>
<feature type="region of interest" description="Disordered" evidence="9">
    <location>
        <begin position="534"/>
        <end position="560"/>
    </location>
</feature>
<feature type="compositionally biased region" description="Basic residues" evidence="9">
    <location>
        <begin position="143"/>
        <end position="153"/>
    </location>
</feature>
<evidence type="ECO:0000313" key="11">
    <source>
        <dbReference type="EMBL" id="CDR36814.1"/>
    </source>
</evidence>
<keyword evidence="4" id="KW-0547">Nucleotide-binding</keyword>
<comment type="catalytic activity">
    <reaction evidence="8">
        <text>L-seryl-[protein] + ATP = O-phospho-L-seryl-[protein] + ADP + H(+)</text>
        <dbReference type="Rhea" id="RHEA:17989"/>
        <dbReference type="Rhea" id="RHEA-COMP:9863"/>
        <dbReference type="Rhea" id="RHEA-COMP:11604"/>
        <dbReference type="ChEBI" id="CHEBI:15378"/>
        <dbReference type="ChEBI" id="CHEBI:29999"/>
        <dbReference type="ChEBI" id="CHEBI:30616"/>
        <dbReference type="ChEBI" id="CHEBI:83421"/>
        <dbReference type="ChEBI" id="CHEBI:456216"/>
        <dbReference type="EC" id="2.7.11.1"/>
    </reaction>
</comment>
<evidence type="ECO:0000256" key="9">
    <source>
        <dbReference type="SAM" id="MobiDB-lite"/>
    </source>
</evidence>
<dbReference type="Gene3D" id="1.10.510.10">
    <property type="entry name" value="Transferase(Phosphotransferase) domain 1"/>
    <property type="match status" value="1"/>
</dbReference>
<accession>A0A061AQ14</accession>
<feature type="region of interest" description="Disordered" evidence="9">
    <location>
        <begin position="374"/>
        <end position="402"/>
    </location>
</feature>
<dbReference type="PANTHER" id="PTHR24419:SF18">
    <property type="entry name" value="SERINE_THREONINE-PROTEIN KINASE HASPIN"/>
    <property type="match status" value="1"/>
</dbReference>
<reference evidence="11" key="1">
    <citation type="journal article" date="2014" name="Genome Announc.">
        <title>Genome sequence of the yeast Cyberlindnera fabianii (Hansenula fabianii).</title>
        <authorList>
            <person name="Freel K.C."/>
            <person name="Sarilar V."/>
            <person name="Neuveglise C."/>
            <person name="Devillers H."/>
            <person name="Friedrich A."/>
            <person name="Schacherer J."/>
        </authorList>
    </citation>
    <scope>NUCLEOTIDE SEQUENCE</scope>
    <source>
        <strain evidence="11">YJS4271</strain>
    </source>
</reference>
<dbReference type="PANTHER" id="PTHR24419">
    <property type="entry name" value="INTERLEUKIN-1 RECEPTOR-ASSOCIATED KINASE"/>
    <property type="match status" value="1"/>
</dbReference>
<dbReference type="GO" id="GO:0035556">
    <property type="term" value="P:intracellular signal transduction"/>
    <property type="evidence" value="ECO:0007669"/>
    <property type="project" value="TreeGrafter"/>
</dbReference>
<feature type="region of interest" description="Disordered" evidence="9">
    <location>
        <begin position="307"/>
        <end position="349"/>
    </location>
</feature>
<dbReference type="EMBL" id="LK052886">
    <property type="protein sequence ID" value="CDR36814.1"/>
    <property type="molecule type" value="Genomic_DNA"/>
</dbReference>
<dbReference type="VEuPathDB" id="FungiDB:BON22_0631"/>
<name>A0A061AQ14_CYBFA</name>
<evidence type="ECO:0000259" key="10">
    <source>
        <dbReference type="PROSITE" id="PS50011"/>
    </source>
</evidence>
<dbReference type="GO" id="GO:0072354">
    <property type="term" value="F:histone H3T3 kinase activity"/>
    <property type="evidence" value="ECO:0007669"/>
    <property type="project" value="TreeGrafter"/>
</dbReference>
<feature type="compositionally biased region" description="Low complexity" evidence="9">
    <location>
        <begin position="215"/>
        <end position="232"/>
    </location>
</feature>
<gene>
    <name evidence="11" type="ORF">CYFA0S_01e04720g</name>
</gene>
<comment type="catalytic activity">
    <reaction evidence="7">
        <text>L-threonyl-[protein] + ATP = O-phospho-L-threonyl-[protein] + ADP + H(+)</text>
        <dbReference type="Rhea" id="RHEA:46608"/>
        <dbReference type="Rhea" id="RHEA-COMP:11060"/>
        <dbReference type="Rhea" id="RHEA-COMP:11605"/>
        <dbReference type="ChEBI" id="CHEBI:15378"/>
        <dbReference type="ChEBI" id="CHEBI:30013"/>
        <dbReference type="ChEBI" id="CHEBI:30616"/>
        <dbReference type="ChEBI" id="CHEBI:61977"/>
        <dbReference type="ChEBI" id="CHEBI:456216"/>
        <dbReference type="EC" id="2.7.11.1"/>
    </reaction>
</comment>
<dbReference type="InterPro" id="IPR011009">
    <property type="entry name" value="Kinase-like_dom_sf"/>
</dbReference>
<dbReference type="InterPro" id="IPR024604">
    <property type="entry name" value="GSG2_C"/>
</dbReference>
<dbReference type="Pfam" id="PF12330">
    <property type="entry name" value="Haspin_kinase"/>
    <property type="match status" value="1"/>
</dbReference>
<dbReference type="PROSITE" id="PS50011">
    <property type="entry name" value="PROTEIN_KINASE_DOM"/>
    <property type="match status" value="1"/>
</dbReference>
<keyword evidence="5" id="KW-0418">Kinase</keyword>
<dbReference type="GO" id="GO:0005524">
    <property type="term" value="F:ATP binding"/>
    <property type="evidence" value="ECO:0007669"/>
    <property type="project" value="UniProtKB-KW"/>
</dbReference>
<evidence type="ECO:0000256" key="6">
    <source>
        <dbReference type="ARBA" id="ARBA00022840"/>
    </source>
</evidence>
<dbReference type="SMART" id="SM01331">
    <property type="entry name" value="DUF3635"/>
    <property type="match status" value="1"/>
</dbReference>
<dbReference type="GO" id="GO:0005634">
    <property type="term" value="C:nucleus"/>
    <property type="evidence" value="ECO:0007669"/>
    <property type="project" value="TreeGrafter"/>
</dbReference>
<keyword evidence="2" id="KW-0723">Serine/threonine-protein kinase</keyword>
<evidence type="ECO:0000256" key="5">
    <source>
        <dbReference type="ARBA" id="ARBA00022777"/>
    </source>
</evidence>
<evidence type="ECO:0000256" key="4">
    <source>
        <dbReference type="ARBA" id="ARBA00022741"/>
    </source>
</evidence>
<dbReference type="AlphaFoldDB" id="A0A061AQ14"/>
<evidence type="ECO:0000256" key="2">
    <source>
        <dbReference type="ARBA" id="ARBA00022527"/>
    </source>
</evidence>
<proteinExistence type="predicted"/>